<gene>
    <name evidence="3" type="ORF">ACFQO8_11150</name>
</gene>
<keyword evidence="4" id="KW-1185">Reference proteome</keyword>
<proteinExistence type="predicted"/>
<dbReference type="SUPFAM" id="SSF54593">
    <property type="entry name" value="Glyoxalase/Bleomycin resistance protein/Dihydroxybiphenyl dioxygenase"/>
    <property type="match status" value="1"/>
</dbReference>
<evidence type="ECO:0000256" key="1">
    <source>
        <dbReference type="ARBA" id="ARBA00022723"/>
    </source>
</evidence>
<keyword evidence="1" id="KW-0479">Metal-binding</keyword>
<dbReference type="RefSeq" id="WP_214790105.1">
    <property type="nucleotide sequence ID" value="NZ_JANIEL010000008.1"/>
</dbReference>
<protein>
    <submittedName>
        <fullName evidence="3">VOC family protein</fullName>
    </submittedName>
</protein>
<evidence type="ECO:0000313" key="4">
    <source>
        <dbReference type="Proteomes" id="UP001596439"/>
    </source>
</evidence>
<comment type="caution">
    <text evidence="3">The sequence shown here is derived from an EMBL/GenBank/DDBJ whole genome shotgun (WGS) entry which is preliminary data.</text>
</comment>
<dbReference type="PANTHER" id="PTHR36113:SF6">
    <property type="entry name" value="FOSFOMYCIN RESISTANCE PROTEIN FOSX"/>
    <property type="match status" value="1"/>
</dbReference>
<dbReference type="InterPro" id="IPR051332">
    <property type="entry name" value="Fosfomycin_Res_Enzymes"/>
</dbReference>
<dbReference type="PANTHER" id="PTHR36113">
    <property type="entry name" value="LYASE, PUTATIVE-RELATED-RELATED"/>
    <property type="match status" value="1"/>
</dbReference>
<dbReference type="EMBL" id="JBHTCE010000002">
    <property type="protein sequence ID" value="MFC7390699.1"/>
    <property type="molecule type" value="Genomic_DNA"/>
</dbReference>
<dbReference type="PROSITE" id="PS51819">
    <property type="entry name" value="VOC"/>
    <property type="match status" value="1"/>
</dbReference>
<organism evidence="3 4">
    <name type="scientific">Exiguobacterium aestuarii</name>
    <dbReference type="NCBI Taxonomy" id="273527"/>
    <lineage>
        <taxon>Bacteria</taxon>
        <taxon>Bacillati</taxon>
        <taxon>Bacillota</taxon>
        <taxon>Bacilli</taxon>
        <taxon>Bacillales</taxon>
        <taxon>Bacillales Family XII. Incertae Sedis</taxon>
        <taxon>Exiguobacterium</taxon>
    </lineage>
</organism>
<dbReference type="Proteomes" id="UP001596439">
    <property type="component" value="Unassembled WGS sequence"/>
</dbReference>
<evidence type="ECO:0000313" key="3">
    <source>
        <dbReference type="EMBL" id="MFC7390699.1"/>
    </source>
</evidence>
<evidence type="ECO:0000259" key="2">
    <source>
        <dbReference type="PROSITE" id="PS51819"/>
    </source>
</evidence>
<reference evidence="4" key="1">
    <citation type="journal article" date="2019" name="Int. J. Syst. Evol. Microbiol.">
        <title>The Global Catalogue of Microorganisms (GCM) 10K type strain sequencing project: providing services to taxonomists for standard genome sequencing and annotation.</title>
        <authorList>
            <consortium name="The Broad Institute Genomics Platform"/>
            <consortium name="The Broad Institute Genome Sequencing Center for Infectious Disease"/>
            <person name="Wu L."/>
            <person name="Ma J."/>
        </authorList>
    </citation>
    <scope>NUCLEOTIDE SEQUENCE [LARGE SCALE GENOMIC DNA]</scope>
    <source>
        <strain evidence="4">CCUG 55590</strain>
    </source>
</reference>
<dbReference type="InterPro" id="IPR029068">
    <property type="entry name" value="Glyas_Bleomycin-R_OHBP_Dase"/>
</dbReference>
<dbReference type="InterPro" id="IPR004360">
    <property type="entry name" value="Glyas_Fos-R_dOase_dom"/>
</dbReference>
<name>A0ABW2PMR5_9BACL</name>
<feature type="domain" description="VOC" evidence="2">
    <location>
        <begin position="1"/>
        <end position="128"/>
    </location>
</feature>
<accession>A0ABW2PMR5</accession>
<dbReference type="InterPro" id="IPR037523">
    <property type="entry name" value="VOC_core"/>
</dbReference>
<sequence length="129" mass="15219">MLHHVELYVSNLDDSVRAWEWLLCDQLAYTLYQSWPEGRSYRYGDTYLVFVQTEEDHLSPPYHRKKTGLNHLAFHASSLEQLEEIRQQLTSHGFRELYADRFPHAGGPNYTALFFEDPDRIKVELVATM</sequence>
<dbReference type="Gene3D" id="3.10.180.10">
    <property type="entry name" value="2,3-Dihydroxybiphenyl 1,2-Dioxygenase, domain 1"/>
    <property type="match status" value="1"/>
</dbReference>
<dbReference type="Pfam" id="PF00903">
    <property type="entry name" value="Glyoxalase"/>
    <property type="match status" value="1"/>
</dbReference>